<dbReference type="Proteomes" id="UP001441944">
    <property type="component" value="Unassembled WGS sequence"/>
</dbReference>
<evidence type="ECO:0000256" key="2">
    <source>
        <dbReference type="ARBA" id="ARBA00023125"/>
    </source>
</evidence>
<comment type="caution">
    <text evidence="6">The sequence shown here is derived from an EMBL/GenBank/DDBJ whole genome shotgun (WGS) entry which is preliminary data.</text>
</comment>
<evidence type="ECO:0000256" key="1">
    <source>
        <dbReference type="ARBA" id="ARBA00023015"/>
    </source>
</evidence>
<proteinExistence type="predicted"/>
<dbReference type="SUPFAM" id="SSF46689">
    <property type="entry name" value="Homeodomain-like"/>
    <property type="match status" value="1"/>
</dbReference>
<dbReference type="InterPro" id="IPR050109">
    <property type="entry name" value="HTH-type_TetR-like_transc_reg"/>
</dbReference>
<evidence type="ECO:0000256" key="4">
    <source>
        <dbReference type="PROSITE-ProRule" id="PRU00335"/>
    </source>
</evidence>
<feature type="DNA-binding region" description="H-T-H motif" evidence="4">
    <location>
        <begin position="33"/>
        <end position="52"/>
    </location>
</feature>
<dbReference type="PROSITE" id="PS50977">
    <property type="entry name" value="HTH_TETR_2"/>
    <property type="match status" value="1"/>
</dbReference>
<evidence type="ECO:0000259" key="5">
    <source>
        <dbReference type="PROSITE" id="PS50977"/>
    </source>
</evidence>
<dbReference type="InterPro" id="IPR009057">
    <property type="entry name" value="Homeodomain-like_sf"/>
</dbReference>
<evidence type="ECO:0000256" key="3">
    <source>
        <dbReference type="ARBA" id="ARBA00023163"/>
    </source>
</evidence>
<evidence type="ECO:0000313" key="6">
    <source>
        <dbReference type="EMBL" id="GAA6195457.1"/>
    </source>
</evidence>
<keyword evidence="7" id="KW-1185">Reference proteome</keyword>
<dbReference type="PANTHER" id="PTHR30055">
    <property type="entry name" value="HTH-TYPE TRANSCRIPTIONAL REGULATOR RUTR"/>
    <property type="match status" value="1"/>
</dbReference>
<keyword evidence="3" id="KW-0804">Transcription</keyword>
<accession>A0ABQ0AHV4</accession>
<gene>
    <name evidence="6" type="ORF">NBRC116598_09010</name>
</gene>
<feature type="domain" description="HTH tetR-type" evidence="5">
    <location>
        <begin position="10"/>
        <end position="70"/>
    </location>
</feature>
<reference evidence="6 7" key="1">
    <citation type="submission" date="2024-04" db="EMBL/GenBank/DDBJ databases">
        <title>Draft genome sequence of Pseudophaeobacter arcticus NBRC 116598.</title>
        <authorList>
            <person name="Miyakawa T."/>
            <person name="Kusuya Y."/>
            <person name="Miura T."/>
        </authorList>
    </citation>
    <scope>NUCLEOTIDE SEQUENCE [LARGE SCALE GENOMIC DNA]</scope>
    <source>
        <strain evidence="6 7">SU-CL00105</strain>
    </source>
</reference>
<dbReference type="Pfam" id="PF00440">
    <property type="entry name" value="TetR_N"/>
    <property type="match status" value="1"/>
</dbReference>
<protein>
    <recommendedName>
        <fullName evidence="5">HTH tetR-type domain-containing protein</fullName>
    </recommendedName>
</protein>
<dbReference type="InterPro" id="IPR001647">
    <property type="entry name" value="HTH_TetR"/>
</dbReference>
<keyword evidence="2 4" id="KW-0238">DNA-binding</keyword>
<dbReference type="PANTHER" id="PTHR30055:SF234">
    <property type="entry name" value="HTH-TYPE TRANSCRIPTIONAL REGULATOR BETI"/>
    <property type="match status" value="1"/>
</dbReference>
<dbReference type="PRINTS" id="PR00455">
    <property type="entry name" value="HTHTETR"/>
</dbReference>
<dbReference type="Gene3D" id="1.10.357.10">
    <property type="entry name" value="Tetracycline Repressor, domain 2"/>
    <property type="match status" value="1"/>
</dbReference>
<sequence length="197" mass="21916">MVRQMQKRTLETRARLVAVATALVAENGYGALRTEEVVQGAGVAKGTFFAHFKDKDALMDLLIGTGIDQHLDQLAKAPAPRTVEELVALQQPLLRYMTQERYVFDVILRLSGAAAVAEIGTIATTFGRYLELTTRWFEEGQFRQDISAELQAEGMQGFVTQAMALYFCALHEDQSMEARLVVYLRAWLCPRGGQTAV</sequence>
<evidence type="ECO:0000313" key="7">
    <source>
        <dbReference type="Proteomes" id="UP001441944"/>
    </source>
</evidence>
<organism evidence="6 7">
    <name type="scientific">Pseudophaeobacter arcticus</name>
    <dbReference type="NCBI Taxonomy" id="385492"/>
    <lineage>
        <taxon>Bacteria</taxon>
        <taxon>Pseudomonadati</taxon>
        <taxon>Pseudomonadota</taxon>
        <taxon>Alphaproteobacteria</taxon>
        <taxon>Rhodobacterales</taxon>
        <taxon>Paracoccaceae</taxon>
        <taxon>Pseudophaeobacter</taxon>
    </lineage>
</organism>
<dbReference type="EMBL" id="BAABWU010000002">
    <property type="protein sequence ID" value="GAA6195457.1"/>
    <property type="molecule type" value="Genomic_DNA"/>
</dbReference>
<name>A0ABQ0AHV4_9RHOB</name>
<keyword evidence="1" id="KW-0805">Transcription regulation</keyword>